<dbReference type="InterPro" id="IPR003852">
    <property type="entry name" value="Sig_transdc_His_kinase_KdpD_N"/>
</dbReference>
<evidence type="ECO:0000256" key="7">
    <source>
        <dbReference type="ARBA" id="ARBA00022692"/>
    </source>
</evidence>
<evidence type="ECO:0000256" key="13">
    <source>
        <dbReference type="ARBA" id="ARBA00023136"/>
    </source>
</evidence>
<feature type="region of interest" description="Disordered" evidence="14">
    <location>
        <begin position="872"/>
        <end position="1061"/>
    </location>
</feature>
<comment type="subcellular location">
    <subcellularLocation>
        <location evidence="3">Cell membrane</location>
    </subcellularLocation>
    <subcellularLocation>
        <location evidence="2">Membrane</location>
        <topology evidence="2">Multi-pass membrane protein</topology>
    </subcellularLocation>
</comment>
<dbReference type="SMART" id="SM00387">
    <property type="entry name" value="HATPase_c"/>
    <property type="match status" value="1"/>
</dbReference>
<gene>
    <name evidence="17" type="ORF">Asi02nite_68300</name>
</gene>
<keyword evidence="8" id="KW-0547">Nucleotide-binding</keyword>
<dbReference type="InterPro" id="IPR003661">
    <property type="entry name" value="HisK_dim/P_dom"/>
</dbReference>
<feature type="compositionally biased region" description="Basic and acidic residues" evidence="14">
    <location>
        <begin position="945"/>
        <end position="967"/>
    </location>
</feature>
<dbReference type="InterPro" id="IPR038318">
    <property type="entry name" value="KdpD_sf"/>
</dbReference>
<evidence type="ECO:0000256" key="12">
    <source>
        <dbReference type="ARBA" id="ARBA00023012"/>
    </source>
</evidence>
<evidence type="ECO:0000256" key="6">
    <source>
        <dbReference type="ARBA" id="ARBA00022679"/>
    </source>
</evidence>
<dbReference type="InterPro" id="IPR036890">
    <property type="entry name" value="HATPase_C_sf"/>
</dbReference>
<dbReference type="Gene3D" id="1.20.120.620">
    <property type="entry name" value="Backbone structure of the membrane domain of e. Coli histidine kinase receptor kdpd"/>
    <property type="match status" value="1"/>
</dbReference>
<evidence type="ECO:0000256" key="11">
    <source>
        <dbReference type="ARBA" id="ARBA00022989"/>
    </source>
</evidence>
<dbReference type="Gene3D" id="1.10.287.130">
    <property type="match status" value="1"/>
</dbReference>
<dbReference type="InterPro" id="IPR014729">
    <property type="entry name" value="Rossmann-like_a/b/a_fold"/>
</dbReference>
<dbReference type="SMART" id="SM00388">
    <property type="entry name" value="HisKA"/>
    <property type="match status" value="1"/>
</dbReference>
<evidence type="ECO:0000256" key="10">
    <source>
        <dbReference type="ARBA" id="ARBA00022840"/>
    </source>
</evidence>
<evidence type="ECO:0000256" key="5">
    <source>
        <dbReference type="ARBA" id="ARBA00022553"/>
    </source>
</evidence>
<keyword evidence="11 15" id="KW-1133">Transmembrane helix</keyword>
<dbReference type="Pfam" id="PF02518">
    <property type="entry name" value="HATPase_c"/>
    <property type="match status" value="1"/>
</dbReference>
<keyword evidence="5" id="KW-0597">Phosphoprotein</keyword>
<dbReference type="InterPro" id="IPR004358">
    <property type="entry name" value="Sig_transdc_His_kin-like_C"/>
</dbReference>
<dbReference type="SUPFAM" id="SSF55874">
    <property type="entry name" value="ATPase domain of HSP90 chaperone/DNA topoisomerase II/histidine kinase"/>
    <property type="match status" value="1"/>
</dbReference>
<comment type="catalytic activity">
    <reaction evidence="1">
        <text>ATP + protein L-histidine = ADP + protein N-phospho-L-histidine.</text>
        <dbReference type="EC" id="2.7.13.3"/>
    </reaction>
</comment>
<sequence>MARGQLRIYLGAAPGVGKTFAMLEEAQRRAGRGTDLVIGFLETHGRPHTAAMLDDLEVVPRREMSYRGARFTEMDVDAILARNPQVAVVDELAHTNVPGTRNEKRWQDIQELLDAGITVLSTVNIQHLESLNDVVEQITGVVQRERVPDSVVRGADQVELVDMTPEALRRRMVHGNVYPAEKIDAALGNYFRVGNLTALRELALLWLADKVDEQLDRYREEHGIGTTWEARERVVVALTGGREGETLIRRAARIAARSKGADLLAVHVSRSDGLVDADPALLSRQRLLVESLGGTYHQVVGVDVPRALLDFARGVNATQLVLGASRRGRVQQILSAGVGVTTTAQSGPIDVHLVTHEQVGAGRRKFRRGDAALSRNRRIAGYLVALLGLPALTAILVPFTDELSLASDMMLFLLWVVIVALVGGRWPAIATAVAGFLLLNYYFTPPLHKFTVNETENLLALAVFVVVAIAVSAVVDTAATRTREAAGASADAQTLATVAGSVLRGVRPLEALLRQLREMFGLDSVTLLERAPGAVDVPDRRRDPAAWRVAAADGTPPSNTPAEGTSDVPIGDDLALVLRGSTLEASDRRIVEAFAAQAAIALRQERLAEQAAEALPLAEADRMRTALLAAVSHDLRTPLASAKAAVTSLRSDEVEFSEEDRDELLSTADESLDRLGRLVANLLDMSRLQAGALGVLPSALAVEEAVPRALDELGAAARPVVLRIPDDLPLVHADPGLLERILVNVIGNALRFSPPDHPPKITASEHGGQVEVRVIDRGPGIPDAARDRVFQPFQRLGDHTNHEGVGLGLALSRGLAEAMGGSLAPETTPGGGLTMVLALQSAEAAVEPTETRATELADRAIRERLRRWPRDAQLTTRLGTAAPADLAVDDPTPADRGPVPEPVHPSRLAERDGQDGKNDGRGTDGRRHNRTDPPSPGAGAGSGSKRADPSGRADEAHSEDDGGRLNRMDPPSPGADPRPGSRPADPSGQTHEAHREDDGMHAHGRDAPRRSRGLRNGTGPALDHPGRDGQDGVRGDNARPGTSEGGREQVRDDEPPADGAW</sequence>
<dbReference type="InterPro" id="IPR006016">
    <property type="entry name" value="UspA"/>
</dbReference>
<dbReference type="InterPro" id="IPR036097">
    <property type="entry name" value="HisK_dim/P_sf"/>
</dbReference>
<dbReference type="EMBL" id="BONE01000086">
    <property type="protein sequence ID" value="GIF77312.1"/>
    <property type="molecule type" value="Genomic_DNA"/>
</dbReference>
<dbReference type="InterPro" id="IPR052023">
    <property type="entry name" value="Histidine_kinase_KdpD"/>
</dbReference>
<evidence type="ECO:0000256" key="3">
    <source>
        <dbReference type="ARBA" id="ARBA00004236"/>
    </source>
</evidence>
<dbReference type="Pfam" id="PF02702">
    <property type="entry name" value="KdpD"/>
    <property type="match status" value="1"/>
</dbReference>
<evidence type="ECO:0000259" key="16">
    <source>
        <dbReference type="PROSITE" id="PS50109"/>
    </source>
</evidence>
<feature type="compositionally biased region" description="Basic and acidic residues" evidence="14">
    <location>
        <begin position="1045"/>
        <end position="1054"/>
    </location>
</feature>
<evidence type="ECO:0000256" key="2">
    <source>
        <dbReference type="ARBA" id="ARBA00004141"/>
    </source>
</evidence>
<dbReference type="InterPro" id="IPR005467">
    <property type="entry name" value="His_kinase_dom"/>
</dbReference>
<dbReference type="Gene3D" id="3.40.50.300">
    <property type="entry name" value="P-loop containing nucleotide triphosphate hydrolases"/>
    <property type="match status" value="1"/>
</dbReference>
<keyword evidence="13 15" id="KW-0472">Membrane</keyword>
<organism evidence="17 18">
    <name type="scientific">Asanoa siamensis</name>
    <dbReference type="NCBI Taxonomy" id="926357"/>
    <lineage>
        <taxon>Bacteria</taxon>
        <taxon>Bacillati</taxon>
        <taxon>Actinomycetota</taxon>
        <taxon>Actinomycetes</taxon>
        <taxon>Micromonosporales</taxon>
        <taxon>Micromonosporaceae</taxon>
        <taxon>Asanoa</taxon>
    </lineage>
</organism>
<keyword evidence="7 15" id="KW-0812">Transmembrane</keyword>
<dbReference type="PANTHER" id="PTHR45569">
    <property type="entry name" value="SENSOR PROTEIN KDPD"/>
    <property type="match status" value="1"/>
</dbReference>
<keyword evidence="6" id="KW-0808">Transferase</keyword>
<keyword evidence="9 17" id="KW-0418">Kinase</keyword>
<dbReference type="Pfam" id="PF13493">
    <property type="entry name" value="DUF4118"/>
    <property type="match status" value="1"/>
</dbReference>
<keyword evidence="18" id="KW-1185">Reference proteome</keyword>
<keyword evidence="10" id="KW-0067">ATP-binding</keyword>
<dbReference type="CDD" id="cd00082">
    <property type="entry name" value="HisKA"/>
    <property type="match status" value="1"/>
</dbReference>
<dbReference type="Proteomes" id="UP000604117">
    <property type="component" value="Unassembled WGS sequence"/>
</dbReference>
<dbReference type="InterPro" id="IPR027417">
    <property type="entry name" value="P-loop_NTPase"/>
</dbReference>
<feature type="domain" description="Histidine kinase" evidence="16">
    <location>
        <begin position="630"/>
        <end position="843"/>
    </location>
</feature>
<evidence type="ECO:0000256" key="15">
    <source>
        <dbReference type="SAM" id="Phobius"/>
    </source>
</evidence>
<protein>
    <recommendedName>
        <fullName evidence="4">histidine kinase</fullName>
        <ecNumber evidence="4">2.7.13.3</ecNumber>
    </recommendedName>
</protein>
<dbReference type="PROSITE" id="PS50109">
    <property type="entry name" value="HIS_KIN"/>
    <property type="match status" value="1"/>
</dbReference>
<evidence type="ECO:0000256" key="8">
    <source>
        <dbReference type="ARBA" id="ARBA00022741"/>
    </source>
</evidence>
<evidence type="ECO:0000313" key="18">
    <source>
        <dbReference type="Proteomes" id="UP000604117"/>
    </source>
</evidence>
<evidence type="ECO:0000256" key="1">
    <source>
        <dbReference type="ARBA" id="ARBA00000085"/>
    </source>
</evidence>
<feature type="transmembrane region" description="Helical" evidence="15">
    <location>
        <begin position="379"/>
        <end position="399"/>
    </location>
</feature>
<dbReference type="GO" id="GO:0016301">
    <property type="term" value="F:kinase activity"/>
    <property type="evidence" value="ECO:0007669"/>
    <property type="project" value="UniProtKB-KW"/>
</dbReference>
<comment type="caution">
    <text evidence="17">The sequence shown here is derived from an EMBL/GenBank/DDBJ whole genome shotgun (WGS) entry which is preliminary data.</text>
</comment>
<accession>A0ABQ4D190</accession>
<feature type="transmembrane region" description="Helical" evidence="15">
    <location>
        <begin position="458"/>
        <end position="475"/>
    </location>
</feature>
<dbReference type="EC" id="2.7.13.3" evidence="4"/>
<name>A0ABQ4D190_9ACTN</name>
<proteinExistence type="predicted"/>
<dbReference type="PANTHER" id="PTHR45569:SF1">
    <property type="entry name" value="SENSOR PROTEIN KDPD"/>
    <property type="match status" value="1"/>
</dbReference>
<evidence type="ECO:0000256" key="14">
    <source>
        <dbReference type="SAM" id="MobiDB-lite"/>
    </source>
</evidence>
<evidence type="ECO:0000313" key="17">
    <source>
        <dbReference type="EMBL" id="GIF77312.1"/>
    </source>
</evidence>
<reference evidence="17 18" key="1">
    <citation type="submission" date="2021-01" db="EMBL/GenBank/DDBJ databases">
        <title>Whole genome shotgun sequence of Asanoa siamensis NBRC 107932.</title>
        <authorList>
            <person name="Komaki H."/>
            <person name="Tamura T."/>
        </authorList>
    </citation>
    <scope>NUCLEOTIDE SEQUENCE [LARGE SCALE GENOMIC DNA]</scope>
    <source>
        <strain evidence="17 18">NBRC 107932</strain>
    </source>
</reference>
<feature type="compositionally biased region" description="Basic and acidic residues" evidence="14">
    <location>
        <begin position="991"/>
        <end position="1009"/>
    </location>
</feature>
<dbReference type="InterPro" id="IPR025201">
    <property type="entry name" value="KdpD_TM"/>
</dbReference>
<evidence type="ECO:0000256" key="9">
    <source>
        <dbReference type="ARBA" id="ARBA00022777"/>
    </source>
</evidence>
<dbReference type="Pfam" id="PF00582">
    <property type="entry name" value="Usp"/>
    <property type="match status" value="1"/>
</dbReference>
<keyword evidence="12" id="KW-0902">Two-component regulatory system</keyword>
<dbReference type="Gene3D" id="3.40.50.620">
    <property type="entry name" value="HUPs"/>
    <property type="match status" value="1"/>
</dbReference>
<dbReference type="SUPFAM" id="SSF52402">
    <property type="entry name" value="Adenine nucleotide alpha hydrolases-like"/>
    <property type="match status" value="1"/>
</dbReference>
<dbReference type="InterPro" id="IPR003594">
    <property type="entry name" value="HATPase_dom"/>
</dbReference>
<dbReference type="Pfam" id="PF00512">
    <property type="entry name" value="HisKA"/>
    <property type="match status" value="1"/>
</dbReference>
<evidence type="ECO:0000256" key="4">
    <source>
        <dbReference type="ARBA" id="ARBA00012438"/>
    </source>
</evidence>
<dbReference type="SUPFAM" id="SSF47384">
    <property type="entry name" value="Homodimeric domain of signal transducing histidine kinase"/>
    <property type="match status" value="1"/>
</dbReference>
<dbReference type="Gene3D" id="3.30.565.10">
    <property type="entry name" value="Histidine kinase-like ATPase, C-terminal domain"/>
    <property type="match status" value="1"/>
</dbReference>
<dbReference type="CDD" id="cd00075">
    <property type="entry name" value="HATPase"/>
    <property type="match status" value="1"/>
</dbReference>
<feature type="transmembrane region" description="Helical" evidence="15">
    <location>
        <begin position="411"/>
        <end position="438"/>
    </location>
</feature>
<feature type="compositionally biased region" description="Basic and acidic residues" evidence="14">
    <location>
        <begin position="907"/>
        <end position="926"/>
    </location>
</feature>
<feature type="compositionally biased region" description="Basic and acidic residues" evidence="14">
    <location>
        <begin position="1024"/>
        <end position="1037"/>
    </location>
</feature>
<dbReference type="PRINTS" id="PR00344">
    <property type="entry name" value="BCTRLSENSOR"/>
</dbReference>